<gene>
    <name evidence="6" type="ORF">BEMITA_LOCUS8018</name>
</gene>
<keyword evidence="2" id="KW-0479">Metal-binding</keyword>
<dbReference type="InterPro" id="IPR012337">
    <property type="entry name" value="RNaseH-like_sf"/>
</dbReference>
<dbReference type="SUPFAM" id="SSF53098">
    <property type="entry name" value="Ribonuclease H-like"/>
    <property type="match status" value="1"/>
</dbReference>
<dbReference type="Proteomes" id="UP001152759">
    <property type="component" value="Chromosome 4"/>
</dbReference>
<evidence type="ECO:0000256" key="5">
    <source>
        <dbReference type="ARBA" id="ARBA00023242"/>
    </source>
</evidence>
<comment type="subcellular location">
    <subcellularLocation>
        <location evidence="1">Nucleus</location>
    </subcellularLocation>
</comment>
<proteinExistence type="predicted"/>
<dbReference type="PANTHER" id="PTHR46481">
    <property type="entry name" value="ZINC FINGER BED DOMAIN-CONTAINING PROTEIN 4"/>
    <property type="match status" value="1"/>
</dbReference>
<dbReference type="EMBL" id="OU963865">
    <property type="protein sequence ID" value="CAH0389159.1"/>
    <property type="molecule type" value="Genomic_DNA"/>
</dbReference>
<keyword evidence="4" id="KW-0862">Zinc</keyword>
<dbReference type="AlphaFoldDB" id="A0A9P0F2H6"/>
<protein>
    <submittedName>
        <fullName evidence="6">Uncharacterized protein</fullName>
    </submittedName>
</protein>
<keyword evidence="3" id="KW-0863">Zinc-finger</keyword>
<keyword evidence="7" id="KW-1185">Reference proteome</keyword>
<accession>A0A9P0F2H6</accession>
<evidence type="ECO:0000313" key="6">
    <source>
        <dbReference type="EMBL" id="CAH0389159.1"/>
    </source>
</evidence>
<organism evidence="6 7">
    <name type="scientific">Bemisia tabaci</name>
    <name type="common">Sweetpotato whitefly</name>
    <name type="synonym">Aleurodes tabaci</name>
    <dbReference type="NCBI Taxonomy" id="7038"/>
    <lineage>
        <taxon>Eukaryota</taxon>
        <taxon>Metazoa</taxon>
        <taxon>Ecdysozoa</taxon>
        <taxon>Arthropoda</taxon>
        <taxon>Hexapoda</taxon>
        <taxon>Insecta</taxon>
        <taxon>Pterygota</taxon>
        <taxon>Neoptera</taxon>
        <taxon>Paraneoptera</taxon>
        <taxon>Hemiptera</taxon>
        <taxon>Sternorrhyncha</taxon>
        <taxon>Aleyrodoidea</taxon>
        <taxon>Aleyrodidae</taxon>
        <taxon>Aleyrodinae</taxon>
        <taxon>Bemisia</taxon>
    </lineage>
</organism>
<evidence type="ECO:0000256" key="2">
    <source>
        <dbReference type="ARBA" id="ARBA00022723"/>
    </source>
</evidence>
<evidence type="ECO:0000256" key="1">
    <source>
        <dbReference type="ARBA" id="ARBA00004123"/>
    </source>
</evidence>
<reference evidence="6" key="1">
    <citation type="submission" date="2021-12" db="EMBL/GenBank/DDBJ databases">
        <authorList>
            <person name="King R."/>
        </authorList>
    </citation>
    <scope>NUCLEOTIDE SEQUENCE</scope>
</reference>
<evidence type="ECO:0000313" key="7">
    <source>
        <dbReference type="Proteomes" id="UP001152759"/>
    </source>
</evidence>
<evidence type="ECO:0000256" key="3">
    <source>
        <dbReference type="ARBA" id="ARBA00022771"/>
    </source>
</evidence>
<sequence>MRTLGVSELTGRHTGENLRDVIIEVLEEYDINIKEVYTSTTDNGSNMMKVSDLLKEMQEAQEIDEASLEVNMQMPEVLDLDFVLLNEDEMVAAEKQSLTTVPCAAHVLQLAVEDFLVKAEVKTLRDKSRVCQSSLAGTQGKICGMS</sequence>
<keyword evidence="5" id="KW-0539">Nucleus</keyword>
<evidence type="ECO:0000256" key="4">
    <source>
        <dbReference type="ARBA" id="ARBA00022833"/>
    </source>
</evidence>
<name>A0A9P0F2H6_BEMTA</name>
<dbReference type="PANTHER" id="PTHR46481:SF10">
    <property type="entry name" value="ZINC FINGER BED DOMAIN-CONTAINING PROTEIN 39"/>
    <property type="match status" value="1"/>
</dbReference>
<dbReference type="GO" id="GO:0005634">
    <property type="term" value="C:nucleus"/>
    <property type="evidence" value="ECO:0007669"/>
    <property type="project" value="UniProtKB-SubCell"/>
</dbReference>
<dbReference type="GO" id="GO:0008270">
    <property type="term" value="F:zinc ion binding"/>
    <property type="evidence" value="ECO:0007669"/>
    <property type="project" value="UniProtKB-KW"/>
</dbReference>
<dbReference type="InterPro" id="IPR052035">
    <property type="entry name" value="ZnF_BED_domain_contain"/>
</dbReference>